<dbReference type="InterPro" id="IPR051681">
    <property type="entry name" value="Ser/Thr_Kinases-Pseudokinases"/>
</dbReference>
<dbReference type="EMBL" id="OB683143">
    <property type="protein sequence ID" value="CAD7236926.1"/>
    <property type="molecule type" value="Genomic_DNA"/>
</dbReference>
<dbReference type="PANTHER" id="PTHR44329">
    <property type="entry name" value="SERINE/THREONINE-PROTEIN KINASE TNNI3K-RELATED"/>
    <property type="match status" value="1"/>
</dbReference>
<dbReference type="GO" id="GO:0004706">
    <property type="term" value="F:JUN kinase kinase kinase activity"/>
    <property type="evidence" value="ECO:0007669"/>
    <property type="project" value="TreeGrafter"/>
</dbReference>
<dbReference type="InterPro" id="IPR008271">
    <property type="entry name" value="Ser/Thr_kinase_AS"/>
</dbReference>
<dbReference type="GO" id="GO:0006950">
    <property type="term" value="P:response to stress"/>
    <property type="evidence" value="ECO:0007669"/>
    <property type="project" value="UniProtKB-ARBA"/>
</dbReference>
<feature type="compositionally biased region" description="Polar residues" evidence="1">
    <location>
        <begin position="296"/>
        <end position="306"/>
    </location>
</feature>
<dbReference type="InterPro" id="IPR001245">
    <property type="entry name" value="Ser-Thr/Tyr_kinase_cat_dom"/>
</dbReference>
<proteinExistence type="predicted"/>
<dbReference type="GO" id="GO:0005524">
    <property type="term" value="F:ATP binding"/>
    <property type="evidence" value="ECO:0007669"/>
    <property type="project" value="InterPro"/>
</dbReference>
<evidence type="ECO:0000256" key="1">
    <source>
        <dbReference type="SAM" id="MobiDB-lite"/>
    </source>
</evidence>
<feature type="non-terminal residue" evidence="2">
    <location>
        <position position="1"/>
    </location>
</feature>
<sequence length="331" mass="37364">PIRLIHRDLKSSNILIKEKITDSDLNGKQLLITDFGLAKEYQTATQNSMAGTYQWMSPEVIREGKHSTASDVWSYGVVVWEVLTGEIPFKGMDMMAMAYQVGIGKRTLPIPSSCPGEWKELISACWEPEPDRRPTFVDILRHLDSISESNWVRSTPQESFHTQQEFWRSEIDVYMKKKEEELSAREEQLRLRELMVSQKEAMVKQRELDLLLKELTAAITTTEQTKPTPRKRKTHRSQLKYLTKKAADAPLKISRPIGLADLDLERKFGPSWASPTGGGSAGANKKKLNPFFKPEPQSSRSVPSQLSDSGMSSSEASLSPSSPLTRGRSLR</sequence>
<dbReference type="Gene3D" id="1.10.510.10">
    <property type="entry name" value="Transferase(Phosphotransferase) domain 1"/>
    <property type="match status" value="1"/>
</dbReference>
<dbReference type="PROSITE" id="PS00108">
    <property type="entry name" value="PROTEIN_KINASE_ST"/>
    <property type="match status" value="1"/>
</dbReference>
<name>A0A7R8WX28_9CRUS</name>
<dbReference type="OrthoDB" id="339325at2759"/>
<dbReference type="AlphaFoldDB" id="A0A7R8WX28"/>
<feature type="compositionally biased region" description="Low complexity" evidence="1">
    <location>
        <begin position="307"/>
        <end position="322"/>
    </location>
</feature>
<accession>A0A7R8WX28</accession>
<dbReference type="InterPro" id="IPR000719">
    <property type="entry name" value="Prot_kinase_dom"/>
</dbReference>
<dbReference type="SMART" id="SM00220">
    <property type="entry name" value="S_TKc"/>
    <property type="match status" value="1"/>
</dbReference>
<gene>
    <name evidence="2" type="ORF">CTOB1V02_LOCUS14741</name>
</gene>
<feature type="region of interest" description="Disordered" evidence="1">
    <location>
        <begin position="271"/>
        <end position="331"/>
    </location>
</feature>
<reference evidence="2" key="1">
    <citation type="submission" date="2020-11" db="EMBL/GenBank/DDBJ databases">
        <authorList>
            <person name="Tran Van P."/>
        </authorList>
    </citation>
    <scope>NUCLEOTIDE SEQUENCE</scope>
</reference>
<feature type="non-terminal residue" evidence="2">
    <location>
        <position position="331"/>
    </location>
</feature>
<dbReference type="PANTHER" id="PTHR44329:SF293">
    <property type="entry name" value="MITOGEN-ACTIVATED PROTEIN KINASE KINASE KINASE"/>
    <property type="match status" value="1"/>
</dbReference>
<dbReference type="SUPFAM" id="SSF56112">
    <property type="entry name" value="Protein kinase-like (PK-like)"/>
    <property type="match status" value="1"/>
</dbReference>
<dbReference type="PROSITE" id="PS50011">
    <property type="entry name" value="PROTEIN_KINASE_DOM"/>
    <property type="match status" value="1"/>
</dbReference>
<dbReference type="InterPro" id="IPR011009">
    <property type="entry name" value="Kinase-like_dom_sf"/>
</dbReference>
<evidence type="ECO:0000313" key="2">
    <source>
        <dbReference type="EMBL" id="CAD7236926.1"/>
    </source>
</evidence>
<organism evidence="2">
    <name type="scientific">Cyprideis torosa</name>
    <dbReference type="NCBI Taxonomy" id="163714"/>
    <lineage>
        <taxon>Eukaryota</taxon>
        <taxon>Metazoa</taxon>
        <taxon>Ecdysozoa</taxon>
        <taxon>Arthropoda</taxon>
        <taxon>Crustacea</taxon>
        <taxon>Oligostraca</taxon>
        <taxon>Ostracoda</taxon>
        <taxon>Podocopa</taxon>
        <taxon>Podocopida</taxon>
        <taxon>Cytherocopina</taxon>
        <taxon>Cytheroidea</taxon>
        <taxon>Cytherideidae</taxon>
        <taxon>Cyprideis</taxon>
    </lineage>
</organism>
<dbReference type="Pfam" id="PF07714">
    <property type="entry name" value="PK_Tyr_Ser-Thr"/>
    <property type="match status" value="1"/>
</dbReference>
<protein>
    <submittedName>
        <fullName evidence="2">Uncharacterized protein</fullName>
    </submittedName>
</protein>